<feature type="region of interest" description="Disordered" evidence="1">
    <location>
        <begin position="715"/>
        <end position="737"/>
    </location>
</feature>
<keyword evidence="4" id="KW-1185">Reference proteome</keyword>
<feature type="region of interest" description="Disordered" evidence="1">
    <location>
        <begin position="603"/>
        <end position="622"/>
    </location>
</feature>
<feature type="non-terminal residue" evidence="3">
    <location>
        <position position="1"/>
    </location>
</feature>
<gene>
    <name evidence="3" type="ORF">BG011_009204</name>
</gene>
<feature type="region of interest" description="Disordered" evidence="1">
    <location>
        <begin position="193"/>
        <end position="221"/>
    </location>
</feature>
<evidence type="ECO:0000313" key="3">
    <source>
        <dbReference type="EMBL" id="KAG0249541.1"/>
    </source>
</evidence>
<feature type="region of interest" description="Disordered" evidence="1">
    <location>
        <begin position="457"/>
        <end position="488"/>
    </location>
</feature>
<dbReference type="Proteomes" id="UP000726737">
    <property type="component" value="Unassembled WGS sequence"/>
</dbReference>
<feature type="region of interest" description="Disordered" evidence="1">
    <location>
        <begin position="946"/>
        <end position="971"/>
    </location>
</feature>
<evidence type="ECO:0000313" key="4">
    <source>
        <dbReference type="Proteomes" id="UP000726737"/>
    </source>
</evidence>
<dbReference type="OrthoDB" id="2384301at2759"/>
<organism evidence="3 4">
    <name type="scientific">Mortierella polycephala</name>
    <dbReference type="NCBI Taxonomy" id="41804"/>
    <lineage>
        <taxon>Eukaryota</taxon>
        <taxon>Fungi</taxon>
        <taxon>Fungi incertae sedis</taxon>
        <taxon>Mucoromycota</taxon>
        <taxon>Mortierellomycotina</taxon>
        <taxon>Mortierellomycetes</taxon>
        <taxon>Mortierellales</taxon>
        <taxon>Mortierellaceae</taxon>
        <taxon>Mortierella</taxon>
    </lineage>
</organism>
<name>A0A9P6PLN7_9FUNG</name>
<feature type="compositionally biased region" description="Acidic residues" evidence="1">
    <location>
        <begin position="197"/>
        <end position="207"/>
    </location>
</feature>
<dbReference type="Gene3D" id="3.80.10.10">
    <property type="entry name" value="Ribonuclease Inhibitor"/>
    <property type="match status" value="1"/>
</dbReference>
<sequence>DLDFLLWSCPLVTLENQFCHDCFHCTFCHGPATISAPLRHTRSPTDQRSTTVANHSQGQQHSRNTDSVSLRKRKKRFYDRSRIVLSSSPDKNISRTRTSSDFARGSSNTQGARPCPRNGNRPWCHHLELYQSIRTPFLWRLFPRSLLPSGFASFSSIPLWSLQHIQPSAKVILNSILQHLRGLAHATFFSEYQRQDSDDEGENEDEGSSSPLSVSYGQLSPISSTSTSASWDLNRSSVHSSGSSFAYNSSVLHRRRTMNLNGQGAESSSSNALHRLWSARTTMQELNQNQQQDRTAQLELSSDSSEVDCENDEYLDDFDESIHLSGPFQLLLINQRFADAAVQSLWRNLVFHGHDSYQMQALLSTLYKDDDSDRDIHPTGSERLGGMEVTDEAENEEEWTAQYSSENHAAGSYRYSGQGSMERSDGEQDPCTSWIDSLNNSLKRFSRFQGIPGVYGTNTGSTYQGKRRNTTAGHNTRHSGGENVHNRGRRSYEFRRATGASHARWSYRRHVRRVVLNFAHPQASPQMLVKVLECIGSRCRDQIQALDLHANEKMQDAGLEKAAELERLFGSGFTKLRYLRLQGGFVDNQLLCALIKGMTRSDPYPYSASESKASDDESSYYNLSPESAPTAVHCRLTQVFLGPGSVTDSAVEKLIAAAGQSLEVFSVTSCVDVGGGALASLLTKCPKLRVLGVHRSLARDKDLLEGLGIDLEGSSAPGAQQYQEEQQQQQQHHATMNDHIHSSISDTTRVDAPRVTRKAIIAPLERLELGTVKLTRMGIAEILKGTCSTLRYLVLETQHFSEQLLVEVIAPYCVRLVGLHFDDPEHVQRQQQLMHGLGFSAGRRGLRLPDRHFAFGRYGRIFHSDPDRHCRAEAQAPGTYNRRHSHHEAFFETESLERHHPSTKACTNLSATPTVSAWLGETMTDEWVMFGDCAIWTSAASPAVSFENGGPPSAGGGGGFMNQQPRRRPQPLHHVYHNSNPMMTMTTNAWQSDPTGLYALSNNDNNYNLFVGEYDEVLERFRVSRAVIEMVLQTLTSMRGFTVMQMDFIMESQGMSEWKMLMRQEELWLQSTGFRVLQLFYVCLFLGTIYFGTVS</sequence>
<feature type="transmembrane region" description="Helical" evidence="2">
    <location>
        <begin position="1076"/>
        <end position="1094"/>
    </location>
</feature>
<dbReference type="AlphaFoldDB" id="A0A9P6PLN7"/>
<proteinExistence type="predicted"/>
<accession>A0A9P6PLN7</accession>
<keyword evidence="2" id="KW-0812">Transmembrane</keyword>
<feature type="compositionally biased region" description="Polar residues" evidence="1">
    <location>
        <begin position="457"/>
        <end position="474"/>
    </location>
</feature>
<dbReference type="InterPro" id="IPR032675">
    <property type="entry name" value="LRR_dom_sf"/>
</dbReference>
<feature type="region of interest" description="Disordered" evidence="1">
    <location>
        <begin position="39"/>
        <end position="70"/>
    </location>
</feature>
<keyword evidence="2" id="KW-1133">Transmembrane helix</keyword>
<reference evidence="3" key="1">
    <citation type="journal article" date="2020" name="Fungal Divers.">
        <title>Resolving the Mortierellaceae phylogeny through synthesis of multi-gene phylogenetics and phylogenomics.</title>
        <authorList>
            <person name="Vandepol N."/>
            <person name="Liber J."/>
            <person name="Desiro A."/>
            <person name="Na H."/>
            <person name="Kennedy M."/>
            <person name="Barry K."/>
            <person name="Grigoriev I.V."/>
            <person name="Miller A.N."/>
            <person name="O'Donnell K."/>
            <person name="Stajich J.E."/>
            <person name="Bonito G."/>
        </authorList>
    </citation>
    <scope>NUCLEOTIDE SEQUENCE</scope>
    <source>
        <strain evidence="3">KOD948</strain>
    </source>
</reference>
<keyword evidence="2" id="KW-0472">Membrane</keyword>
<feature type="region of interest" description="Disordered" evidence="1">
    <location>
        <begin position="89"/>
        <end position="118"/>
    </location>
</feature>
<evidence type="ECO:0000256" key="1">
    <source>
        <dbReference type="SAM" id="MobiDB-lite"/>
    </source>
</evidence>
<feature type="compositionally biased region" description="Polar residues" evidence="1">
    <location>
        <begin position="89"/>
        <end position="111"/>
    </location>
</feature>
<comment type="caution">
    <text evidence="3">The sequence shown here is derived from an EMBL/GenBank/DDBJ whole genome shotgun (WGS) entry which is preliminary data.</text>
</comment>
<dbReference type="SUPFAM" id="SSF52047">
    <property type="entry name" value="RNI-like"/>
    <property type="match status" value="1"/>
</dbReference>
<feature type="compositionally biased region" description="Low complexity" evidence="1">
    <location>
        <begin position="720"/>
        <end position="731"/>
    </location>
</feature>
<evidence type="ECO:0000256" key="2">
    <source>
        <dbReference type="SAM" id="Phobius"/>
    </source>
</evidence>
<feature type="compositionally biased region" description="Polar residues" evidence="1">
    <location>
        <begin position="44"/>
        <end position="68"/>
    </location>
</feature>
<protein>
    <submittedName>
        <fullName evidence="3">Uncharacterized protein</fullName>
    </submittedName>
</protein>
<dbReference type="EMBL" id="JAAAJA010000802">
    <property type="protein sequence ID" value="KAG0249541.1"/>
    <property type="molecule type" value="Genomic_DNA"/>
</dbReference>